<evidence type="ECO:0000313" key="1">
    <source>
        <dbReference type="EMBL" id="OAX34727.1"/>
    </source>
</evidence>
<evidence type="ECO:0000313" key="2">
    <source>
        <dbReference type="Proteomes" id="UP000092154"/>
    </source>
</evidence>
<dbReference type="EMBL" id="KV448574">
    <property type="protein sequence ID" value="OAX34727.1"/>
    <property type="molecule type" value="Genomic_DNA"/>
</dbReference>
<dbReference type="InParanoid" id="A0A1B7MQ66"/>
<gene>
    <name evidence="1" type="ORF">K503DRAFT_803350</name>
</gene>
<organism evidence="1 2">
    <name type="scientific">Rhizopogon vinicolor AM-OR11-026</name>
    <dbReference type="NCBI Taxonomy" id="1314800"/>
    <lineage>
        <taxon>Eukaryota</taxon>
        <taxon>Fungi</taxon>
        <taxon>Dikarya</taxon>
        <taxon>Basidiomycota</taxon>
        <taxon>Agaricomycotina</taxon>
        <taxon>Agaricomycetes</taxon>
        <taxon>Agaricomycetidae</taxon>
        <taxon>Boletales</taxon>
        <taxon>Suillineae</taxon>
        <taxon>Rhizopogonaceae</taxon>
        <taxon>Rhizopogon</taxon>
    </lineage>
</organism>
<dbReference type="OrthoDB" id="2649899at2759"/>
<reference evidence="1 2" key="1">
    <citation type="submission" date="2016-06" db="EMBL/GenBank/DDBJ databases">
        <title>Comparative genomics of the ectomycorrhizal sister species Rhizopogon vinicolor and Rhizopogon vesiculosus (Basidiomycota: Boletales) reveals a divergence of the mating type B locus.</title>
        <authorList>
            <consortium name="DOE Joint Genome Institute"/>
            <person name="Mujic A.B."/>
            <person name="Kuo A."/>
            <person name="Tritt A."/>
            <person name="Lipzen A."/>
            <person name="Chen C."/>
            <person name="Johnson J."/>
            <person name="Sharma A."/>
            <person name="Barry K."/>
            <person name="Grigoriev I.V."/>
            <person name="Spatafora J.W."/>
        </authorList>
    </citation>
    <scope>NUCLEOTIDE SEQUENCE [LARGE SCALE GENOMIC DNA]</scope>
    <source>
        <strain evidence="1 2">AM-OR11-026</strain>
    </source>
</reference>
<sequence length="151" mass="16571">MTLKGGKKRKLQRAIGIVGGSKIVLVEEFISGAPGVVEDSDVSDLLTDKMAILDAPGKLVAEGTPVALKHKSNFGTFRIHHRKLWIVFARCLPICSMSLSSPSQASYHLKSKDPVVVEKVPQLLHDEHKTLRVASYDVLGTSIEDIFLHLF</sequence>
<protein>
    <submittedName>
        <fullName evidence="1">Uncharacterized protein</fullName>
    </submittedName>
</protein>
<proteinExistence type="predicted"/>
<dbReference type="STRING" id="1314800.A0A1B7MQ66"/>
<keyword evidence="2" id="KW-1185">Reference proteome</keyword>
<accession>A0A1B7MQ66</accession>
<name>A0A1B7MQ66_9AGAM</name>
<dbReference type="Proteomes" id="UP000092154">
    <property type="component" value="Unassembled WGS sequence"/>
</dbReference>
<dbReference type="AlphaFoldDB" id="A0A1B7MQ66"/>